<feature type="transmembrane region" description="Helical" evidence="6">
    <location>
        <begin position="270"/>
        <end position="297"/>
    </location>
</feature>
<reference evidence="7 8" key="1">
    <citation type="submission" date="2021-03" db="EMBL/GenBank/DDBJ databases">
        <title>Genomic and phenotypic characterization of Chloracidobacterium isolates provides evidence for multiple species.</title>
        <authorList>
            <person name="Saini M.K."/>
            <person name="Costas A.M.G."/>
            <person name="Tank M."/>
            <person name="Bryant D.A."/>
        </authorList>
    </citation>
    <scope>NUCLEOTIDE SEQUENCE [LARGE SCALE GENOMIC DNA]</scope>
    <source>
        <strain evidence="7 8">N</strain>
    </source>
</reference>
<evidence type="ECO:0000256" key="2">
    <source>
        <dbReference type="ARBA" id="ARBA00022475"/>
    </source>
</evidence>
<keyword evidence="4 6" id="KW-1133">Transmembrane helix</keyword>
<feature type="transmembrane region" description="Helical" evidence="6">
    <location>
        <begin position="238"/>
        <end position="258"/>
    </location>
</feature>
<dbReference type="EMBL" id="CP072642">
    <property type="protein sequence ID" value="QUV93364.1"/>
    <property type="molecule type" value="Genomic_DNA"/>
</dbReference>
<keyword evidence="2" id="KW-1003">Cell membrane</keyword>
<dbReference type="InterPro" id="IPR001851">
    <property type="entry name" value="ABC_transp_permease"/>
</dbReference>
<evidence type="ECO:0000313" key="8">
    <source>
        <dbReference type="Proteomes" id="UP000677668"/>
    </source>
</evidence>
<dbReference type="Proteomes" id="UP000677668">
    <property type="component" value="Chromosome 1"/>
</dbReference>
<evidence type="ECO:0000256" key="6">
    <source>
        <dbReference type="SAM" id="Phobius"/>
    </source>
</evidence>
<evidence type="ECO:0000256" key="1">
    <source>
        <dbReference type="ARBA" id="ARBA00004651"/>
    </source>
</evidence>
<gene>
    <name evidence="7" type="ORF">J8C05_08255</name>
</gene>
<feature type="transmembrane region" description="Helical" evidence="6">
    <location>
        <begin position="15"/>
        <end position="37"/>
    </location>
</feature>
<organism evidence="7 8">
    <name type="scientific">Chloracidobacterium sp. N</name>
    <dbReference type="NCBI Taxonomy" id="2821540"/>
    <lineage>
        <taxon>Bacteria</taxon>
        <taxon>Pseudomonadati</taxon>
        <taxon>Acidobacteriota</taxon>
        <taxon>Terriglobia</taxon>
        <taxon>Terriglobales</taxon>
        <taxon>Acidobacteriaceae</taxon>
        <taxon>Chloracidobacterium</taxon>
        <taxon>Chloracidobacterium aggregatum</taxon>
    </lineage>
</organism>
<accession>A0ABX8AXD9</accession>
<keyword evidence="5 6" id="KW-0472">Membrane</keyword>
<name>A0ABX8AXD9_9BACT</name>
<dbReference type="Pfam" id="PF02653">
    <property type="entry name" value="BPD_transp_2"/>
    <property type="match status" value="1"/>
</dbReference>
<dbReference type="RefSeq" id="WP_211421752.1">
    <property type="nucleotide sequence ID" value="NZ_CP072642.1"/>
</dbReference>
<dbReference type="PANTHER" id="PTHR47089">
    <property type="entry name" value="ABC TRANSPORTER, PERMEASE PROTEIN"/>
    <property type="match status" value="1"/>
</dbReference>
<keyword evidence="3 6" id="KW-0812">Transmembrane</keyword>
<evidence type="ECO:0000256" key="5">
    <source>
        <dbReference type="ARBA" id="ARBA00023136"/>
    </source>
</evidence>
<feature type="transmembrane region" description="Helical" evidence="6">
    <location>
        <begin position="188"/>
        <end position="208"/>
    </location>
</feature>
<feature type="transmembrane region" description="Helical" evidence="6">
    <location>
        <begin position="82"/>
        <end position="100"/>
    </location>
</feature>
<feature type="transmembrane region" description="Helical" evidence="6">
    <location>
        <begin position="57"/>
        <end position="75"/>
    </location>
</feature>
<keyword evidence="8" id="KW-1185">Reference proteome</keyword>
<sequence length="337" mass="34772">MAAGIEKWHPVGRTVLALLAALAAGMLVLRVAGYAPLPALQVMFQSAFGSPFAVADTLVKATPLALCGLGVALSFRGGQFNIGAEGQMLLGALAAVFLGVRLETPWAVGLVLAASILAGSAWALVAAWLKTTRGVNEVISTLMLNFIAFWLVSWLVHGPLQEASKGYPQTELVSEALWLTRWLPPTRLHSGTLWALVLAVVGYVWLFYTPTGLRLQVAGSSPVAAATAGIALHRMTWLALAVGGGCAGLAGGVEVLGVSHRLYEQFSPGYGYMAVAVALLARQHPLGVIPAAVAFGALEVGAAGLQRAVGVSAGLAGVIEALVMLAVILAGRRDVAA</sequence>
<dbReference type="PANTHER" id="PTHR47089:SF1">
    <property type="entry name" value="GUANOSINE ABC TRANSPORTER PERMEASE PROTEIN NUPP"/>
    <property type="match status" value="1"/>
</dbReference>
<dbReference type="CDD" id="cd06580">
    <property type="entry name" value="TM_PBP1_transp_TpRbsC_like"/>
    <property type="match status" value="1"/>
</dbReference>
<feature type="transmembrane region" description="Helical" evidence="6">
    <location>
        <begin position="309"/>
        <end position="331"/>
    </location>
</feature>
<evidence type="ECO:0000256" key="4">
    <source>
        <dbReference type="ARBA" id="ARBA00022989"/>
    </source>
</evidence>
<comment type="subcellular location">
    <subcellularLocation>
        <location evidence="1">Cell membrane</location>
        <topology evidence="1">Multi-pass membrane protein</topology>
    </subcellularLocation>
</comment>
<feature type="transmembrane region" description="Helical" evidence="6">
    <location>
        <begin position="106"/>
        <end position="129"/>
    </location>
</feature>
<feature type="transmembrane region" description="Helical" evidence="6">
    <location>
        <begin position="138"/>
        <end position="156"/>
    </location>
</feature>
<proteinExistence type="predicted"/>
<protein>
    <submittedName>
        <fullName evidence="7">ABC transporter permease</fullName>
    </submittedName>
</protein>
<evidence type="ECO:0000313" key="7">
    <source>
        <dbReference type="EMBL" id="QUV93364.1"/>
    </source>
</evidence>
<evidence type="ECO:0000256" key="3">
    <source>
        <dbReference type="ARBA" id="ARBA00022692"/>
    </source>
</evidence>